<reference evidence="3 4" key="1">
    <citation type="submission" date="2019-02" db="EMBL/GenBank/DDBJ databases">
        <title>Sequencing the genomes of 1000 actinobacteria strains.</title>
        <authorList>
            <person name="Klenk H.-P."/>
        </authorList>
    </citation>
    <scope>NUCLEOTIDE SEQUENCE [LARGE SCALE GENOMIC DNA]</scope>
    <source>
        <strain evidence="3 4">DSM 18319</strain>
    </source>
</reference>
<organism evidence="3 4">
    <name type="scientific">Microterricola gilva</name>
    <dbReference type="NCBI Taxonomy" id="393267"/>
    <lineage>
        <taxon>Bacteria</taxon>
        <taxon>Bacillati</taxon>
        <taxon>Actinomycetota</taxon>
        <taxon>Actinomycetes</taxon>
        <taxon>Micrococcales</taxon>
        <taxon>Microbacteriaceae</taxon>
        <taxon>Microterricola</taxon>
    </lineage>
</organism>
<proteinExistence type="inferred from homology"/>
<dbReference type="GO" id="GO:0004721">
    <property type="term" value="F:phosphoprotein phosphatase activity"/>
    <property type="evidence" value="ECO:0007669"/>
    <property type="project" value="InterPro"/>
</dbReference>
<dbReference type="Gene3D" id="3.90.190.10">
    <property type="entry name" value="Protein tyrosine phosphatase superfamily"/>
    <property type="match status" value="1"/>
</dbReference>
<protein>
    <submittedName>
        <fullName evidence="3">Protein-tyrosine phosphatase</fullName>
    </submittedName>
</protein>
<dbReference type="PANTHER" id="PTHR31126:SF1">
    <property type="entry name" value="TYROSINE SPECIFIC PROTEIN PHOSPHATASES DOMAIN-CONTAINING PROTEIN"/>
    <property type="match status" value="1"/>
</dbReference>
<sequence>MITPAAANGHSPIRVPGTYNLRDAGGYPATDGQLRWGKLFRSDGLHRLTAEGQEMLRDLRIGLVVDLRDTSEQGRDPSRLDGVGAEVVNAPIFEGADPQTMATADVTLAGIYDSIIDSFGANVVRAIELIARSADTPVLVHCTAGKDRTGLVIALAQLAAGVSRRDVVADYAATEENLRGEWVETIRGQMLAHGIPDSAELNTIMSASPPELLETLLDRIDREHGSAAEYLLAEGLSADDLQALRLTLIRDTTTDISATDNSATDTSEENAA</sequence>
<dbReference type="InterPro" id="IPR026893">
    <property type="entry name" value="Tyr/Ser_Pase_IphP-type"/>
</dbReference>
<evidence type="ECO:0000313" key="3">
    <source>
        <dbReference type="EMBL" id="RZU66095.1"/>
    </source>
</evidence>
<dbReference type="Pfam" id="PF13350">
    <property type="entry name" value="Y_phosphatase3"/>
    <property type="match status" value="1"/>
</dbReference>
<dbReference type="SUPFAM" id="SSF52799">
    <property type="entry name" value="(Phosphotyrosine protein) phosphatases II"/>
    <property type="match status" value="1"/>
</dbReference>
<comment type="similarity">
    <text evidence="1">Belongs to the protein-tyrosine phosphatase family.</text>
</comment>
<dbReference type="EMBL" id="SHLC01000001">
    <property type="protein sequence ID" value="RZU66095.1"/>
    <property type="molecule type" value="Genomic_DNA"/>
</dbReference>
<keyword evidence="4" id="KW-1185">Reference proteome</keyword>
<evidence type="ECO:0000259" key="2">
    <source>
        <dbReference type="PROSITE" id="PS50056"/>
    </source>
</evidence>
<dbReference type="InterPro" id="IPR016130">
    <property type="entry name" value="Tyr_Pase_AS"/>
</dbReference>
<evidence type="ECO:0000313" key="4">
    <source>
        <dbReference type="Proteomes" id="UP000291483"/>
    </source>
</evidence>
<dbReference type="PROSITE" id="PS50056">
    <property type="entry name" value="TYR_PHOSPHATASE_2"/>
    <property type="match status" value="1"/>
</dbReference>
<feature type="domain" description="Tyrosine specific protein phosphatases" evidence="2">
    <location>
        <begin position="121"/>
        <end position="168"/>
    </location>
</feature>
<evidence type="ECO:0000256" key="1">
    <source>
        <dbReference type="ARBA" id="ARBA00009580"/>
    </source>
</evidence>
<dbReference type="PROSITE" id="PS00383">
    <property type="entry name" value="TYR_PHOSPHATASE_1"/>
    <property type="match status" value="1"/>
</dbReference>
<dbReference type="InterPro" id="IPR000387">
    <property type="entry name" value="Tyr_Pase_dom"/>
</dbReference>
<comment type="caution">
    <text evidence="3">The sequence shown here is derived from an EMBL/GenBank/DDBJ whole genome shotgun (WGS) entry which is preliminary data.</text>
</comment>
<dbReference type="PANTHER" id="PTHR31126">
    <property type="entry name" value="TYROSINE-PROTEIN PHOSPHATASE"/>
    <property type="match status" value="1"/>
</dbReference>
<dbReference type="InterPro" id="IPR029021">
    <property type="entry name" value="Prot-tyrosine_phosphatase-like"/>
</dbReference>
<accession>A0A4Q8APY1</accession>
<dbReference type="AlphaFoldDB" id="A0A4Q8APY1"/>
<dbReference type="Proteomes" id="UP000291483">
    <property type="component" value="Unassembled WGS sequence"/>
</dbReference>
<name>A0A4Q8APY1_9MICO</name>
<gene>
    <name evidence="3" type="ORF">EV379_2441</name>
</gene>